<sequence length="1738" mass="196809">MKGSFSSSSGHYRRRTPRLPPPPRPTAASGSQVSHTGAPQTHCSPIFPHGYCGKSSTYLRQPPPSFSIELRPSLPGVRHRRNSDLGDQIRALVDKCDHPPEEFRSYSSNGMIATLFYRQWNHARDAFILLWSTRLSGEHTLTPKLLSSLLLPSDKQELNDSVKTLFLDKIDALLEGEQMRNWQKKLAQVLDELGFLRKQMNRKNLLRVHKESNLGLERDMIMKRMEEFKAAMDCIRAHLEDKPEVSSESFVPVFKFVRGEFNWSRIHHLILRECKRLDDGLPIYAHRKEILQSIYLEQIMVLIGETGSGKSTQLTQFIADSGLASGSIVCTQPRKIAAISLSDRVNEESIGCYQDNSIICYPTSSPSQLFRNNVIYMTDHCLLQHYLQDNKLSGISCIIIDEAHERSLNTDLLLAQLKLLLAERECLRLIIMSATADAKLLSDFFYECKIMHVLGRNYPVEIRYTPFSQEGGSSNTVPLYVTEAVRVAKDVHRMNKEGTILTFLTSQAEVEWACDNFLAPSAIALPLHGKLTHEMQQRIFQFFPGKRKVIFATNLAETSLTIPGVRFVVDSGMMKENKFEPTTGMSILRVCTISKSSANQRAGRAGRTEPGVCYRLYSACDFESMSDTQEPEIHRVHLGIAVLRILAFGAKKLQEFEFIDAPSDSAIDTAIRNLIQLGAVTMNHGLCELTRLGRYLVKLGIEPRLGKLILGCLDHNLGREGVALAAMMANSSSIFCRVGSDVEKLKADSLKVQFCHQYGDLFTLLSVYKHWVEKPHLDIKNKWCWENSINAKAMRRCHETVKELEDCLRRELCMDIPSMWRWNPHKHSSTDKHLQKVILSCLVENVAMYTGLYRLGYEVAVTGQQIQLHPSCSLLVFGERPSWVVFSEILSVSNTYLVCVTAFDFEWLSMLCPPPPFDPLAIENRKLVQRLITGYGSTLLKRFCGKFNSNLNSLLSRIRTECSDNRVSVEVDANQNEVSLFASSEHMERVFTLVNESLEYERKHLLNECIENSLYHGSGSTPVALLGAGAEIKHVELKKNTLSIDVYHPAAHPTEDKELMMALEKSVDGIICSVHKYLGSRPDGEDRFCRVTFTTPEAARRALELRKIILSGAELKFLPSQTSYGNNSKAPFHGVKARVRWPRKQSIGVALVAVNINDVFVVLSHFSNITIGGERVYCERVNFREHNIAVREIPRELSEGEVYDALSKATNRRILDLFLRRGRPVENPPAAACEDALIREISPLMPRLNSVQVSTPQDKDAYMKALITFDAELHLEAAAALESIQGRVLPGFLPWQKIEIQQQFQTSLFCSPQVYHAIKEELDSIFSRFKHRKGVEYNLDRSYNGGFRVSISANATRTVAEMRKPIEALMQGKTVDHEDLTPLVLQILFSLEGVSLMRSVQNDTRTHIIFDRYRRTIRVFGSPCKVTAAEERLVRSLIDLHKSKQLEIHLRRRLLPPNLMKELVDLYGPELNGLKQMIPDAEISLNVLRQVISIGGDKDAKQKAEKIISEIVSQRRRDDNKESHNIAATTDCPICLCDVEDGYRLEGCLHLFCRSCLVEQCESAIKDFDIIPICCAREGCNAPILVSDLRTLLPAERLEELFRASIGRFVVTSEGRFRFCPSPDCPSIYQVGTLGEPFVCGACFAEMCSSCHMEYHPYISCERYKQFKDDPDLSLKEWCQGKKDVKVCPVCGHTIEKIDGCNHIECRCGRHICWECLQYFSNSDLCYGHLRSVHLSYV</sequence>
<dbReference type="InterPro" id="IPR044066">
    <property type="entry name" value="TRIAD_supradom"/>
</dbReference>
<evidence type="ECO:0000256" key="5">
    <source>
        <dbReference type="ARBA" id="ARBA00022741"/>
    </source>
</evidence>
<dbReference type="Gene3D" id="1.20.120.1750">
    <property type="match status" value="1"/>
</dbReference>
<dbReference type="SMART" id="SM00647">
    <property type="entry name" value="IBR"/>
    <property type="match status" value="2"/>
</dbReference>
<dbReference type="InterPro" id="IPR056246">
    <property type="entry name" value="KH_DEAH11/12_1st"/>
</dbReference>
<keyword evidence="8" id="KW-0378">Hydrolase</keyword>
<keyword evidence="11" id="KW-0067">ATP-binding</keyword>
<keyword evidence="7" id="KW-0833">Ubl conjugation pathway</keyword>
<evidence type="ECO:0000256" key="3">
    <source>
        <dbReference type="ARBA" id="ARBA00022723"/>
    </source>
</evidence>
<evidence type="ECO:0000259" key="16">
    <source>
        <dbReference type="PROSITE" id="PS51873"/>
    </source>
</evidence>
<feature type="region of interest" description="Disordered" evidence="13">
    <location>
        <begin position="1"/>
        <end position="40"/>
    </location>
</feature>
<comment type="catalytic activity">
    <reaction evidence="12">
        <text>ATP + H2O = ADP + phosphate + H(+)</text>
        <dbReference type="Rhea" id="RHEA:13065"/>
        <dbReference type="ChEBI" id="CHEBI:15377"/>
        <dbReference type="ChEBI" id="CHEBI:15378"/>
        <dbReference type="ChEBI" id="CHEBI:30616"/>
        <dbReference type="ChEBI" id="CHEBI:43474"/>
        <dbReference type="ChEBI" id="CHEBI:456216"/>
        <dbReference type="EC" id="3.6.4.13"/>
    </reaction>
</comment>
<feature type="domain" description="Helicase C-terminal" evidence="15">
    <location>
        <begin position="480"/>
        <end position="649"/>
    </location>
</feature>
<feature type="compositionally biased region" description="Polar residues" evidence="13">
    <location>
        <begin position="1"/>
        <end position="10"/>
    </location>
</feature>
<dbReference type="InterPro" id="IPR035979">
    <property type="entry name" value="RBD_domain_sf"/>
</dbReference>
<dbReference type="GO" id="GO:0008270">
    <property type="term" value="F:zinc ion binding"/>
    <property type="evidence" value="ECO:0007669"/>
    <property type="project" value="UniProtKB-KW"/>
</dbReference>
<dbReference type="InterPro" id="IPR001650">
    <property type="entry name" value="Helicase_C-like"/>
</dbReference>
<evidence type="ECO:0000256" key="1">
    <source>
        <dbReference type="ARBA" id="ARBA00012552"/>
    </source>
</evidence>
<dbReference type="InterPro" id="IPR056247">
    <property type="entry name" value="KH_DEAH11/12_2nd"/>
</dbReference>
<dbReference type="Proteomes" id="UP001345219">
    <property type="component" value="Chromosome 2"/>
</dbReference>
<evidence type="ECO:0000256" key="9">
    <source>
        <dbReference type="ARBA" id="ARBA00022806"/>
    </source>
</evidence>
<accession>A0AAN7JTZ8</accession>
<dbReference type="SMART" id="SM00487">
    <property type="entry name" value="DEXDc"/>
    <property type="match status" value="1"/>
</dbReference>
<dbReference type="SMART" id="SM00490">
    <property type="entry name" value="HELICc"/>
    <property type="match status" value="1"/>
</dbReference>
<protein>
    <recommendedName>
        <fullName evidence="1">RNA helicase</fullName>
        <ecNumber evidence="1">3.6.4.13</ecNumber>
    </recommendedName>
</protein>
<keyword evidence="9" id="KW-0347">Helicase</keyword>
<evidence type="ECO:0000256" key="12">
    <source>
        <dbReference type="ARBA" id="ARBA00047984"/>
    </source>
</evidence>
<keyword evidence="5" id="KW-0547">Nucleotide-binding</keyword>
<evidence type="ECO:0000259" key="14">
    <source>
        <dbReference type="PROSITE" id="PS51192"/>
    </source>
</evidence>
<dbReference type="GO" id="GO:0005524">
    <property type="term" value="F:ATP binding"/>
    <property type="evidence" value="ECO:0007669"/>
    <property type="project" value="UniProtKB-KW"/>
</dbReference>
<dbReference type="Pfam" id="PF24638">
    <property type="entry name" value="KH_DEAH11_1st"/>
    <property type="match status" value="1"/>
</dbReference>
<dbReference type="FunFam" id="1.20.120.1750:FF:000020">
    <property type="entry name" value="ATP-dependent RNA helicase DEAH12 chloroplastic"/>
    <property type="match status" value="1"/>
</dbReference>
<dbReference type="InterPro" id="IPR014001">
    <property type="entry name" value="Helicase_ATP-bd"/>
</dbReference>
<feature type="compositionally biased region" description="Polar residues" evidence="13">
    <location>
        <begin position="28"/>
        <end position="40"/>
    </location>
</feature>
<keyword evidence="2" id="KW-0808">Transferase</keyword>
<dbReference type="InterPro" id="IPR056245">
    <property type="entry name" value="KH_DEAH11/12"/>
</dbReference>
<dbReference type="PANTHER" id="PTHR18934">
    <property type="entry name" value="ATP-DEPENDENT RNA HELICASE"/>
    <property type="match status" value="1"/>
</dbReference>
<dbReference type="InterPro" id="IPR011709">
    <property type="entry name" value="DEAD-box_helicase_OB_fold"/>
</dbReference>
<dbReference type="InterPro" id="IPR056248">
    <property type="entry name" value="RBD_DEAH11/12"/>
</dbReference>
<dbReference type="SUPFAM" id="SSF52540">
    <property type="entry name" value="P-loop containing nucleoside triphosphate hydrolases"/>
    <property type="match status" value="1"/>
</dbReference>
<dbReference type="GO" id="GO:0003723">
    <property type="term" value="F:RNA binding"/>
    <property type="evidence" value="ECO:0007669"/>
    <property type="project" value="TreeGrafter"/>
</dbReference>
<dbReference type="Gene3D" id="3.30.40.10">
    <property type="entry name" value="Zinc/RING finger domain, C3HC4 (zinc finger)"/>
    <property type="match status" value="1"/>
</dbReference>
<keyword evidence="3" id="KW-0479">Metal-binding</keyword>
<dbReference type="InterPro" id="IPR013087">
    <property type="entry name" value="Znf_C2H2_type"/>
</dbReference>
<dbReference type="EC" id="3.6.4.13" evidence="1"/>
<evidence type="ECO:0000259" key="15">
    <source>
        <dbReference type="PROSITE" id="PS51194"/>
    </source>
</evidence>
<dbReference type="SMART" id="SM00847">
    <property type="entry name" value="HA2"/>
    <property type="match status" value="1"/>
</dbReference>
<feature type="domain" description="RING-type" evidence="16">
    <location>
        <begin position="1528"/>
        <end position="1733"/>
    </location>
</feature>
<proteinExistence type="predicted"/>
<evidence type="ECO:0000256" key="6">
    <source>
        <dbReference type="ARBA" id="ARBA00022771"/>
    </source>
</evidence>
<dbReference type="InterPro" id="IPR011545">
    <property type="entry name" value="DEAD/DEAH_box_helicase_dom"/>
</dbReference>
<dbReference type="CDD" id="cd20335">
    <property type="entry name" value="BRcat_RBR"/>
    <property type="match status" value="1"/>
</dbReference>
<dbReference type="FunFam" id="1.20.120.1080:FF:000033">
    <property type="entry name" value="RBR-type E3 ubiquitin transferase"/>
    <property type="match status" value="1"/>
</dbReference>
<dbReference type="PROSITE" id="PS51194">
    <property type="entry name" value="HELICASE_CTER"/>
    <property type="match status" value="1"/>
</dbReference>
<evidence type="ECO:0000256" key="11">
    <source>
        <dbReference type="ARBA" id="ARBA00022840"/>
    </source>
</evidence>
<comment type="caution">
    <text evidence="17">The sequence shown here is derived from an EMBL/GenBank/DDBJ whole genome shotgun (WGS) entry which is preliminary data.</text>
</comment>
<dbReference type="PROSITE" id="PS51873">
    <property type="entry name" value="TRIAD"/>
    <property type="match status" value="1"/>
</dbReference>
<dbReference type="Pfam" id="PF24637">
    <property type="entry name" value="RRM_DEAH11"/>
    <property type="match status" value="1"/>
</dbReference>
<organism evidence="17 18">
    <name type="scientific">Trapa incisa</name>
    <dbReference type="NCBI Taxonomy" id="236973"/>
    <lineage>
        <taxon>Eukaryota</taxon>
        <taxon>Viridiplantae</taxon>
        <taxon>Streptophyta</taxon>
        <taxon>Embryophyta</taxon>
        <taxon>Tracheophyta</taxon>
        <taxon>Spermatophyta</taxon>
        <taxon>Magnoliopsida</taxon>
        <taxon>eudicotyledons</taxon>
        <taxon>Gunneridae</taxon>
        <taxon>Pentapetalae</taxon>
        <taxon>rosids</taxon>
        <taxon>malvids</taxon>
        <taxon>Myrtales</taxon>
        <taxon>Lythraceae</taxon>
        <taxon>Trapa</taxon>
    </lineage>
</organism>
<dbReference type="EMBL" id="JAXIOK010000015">
    <property type="protein sequence ID" value="KAK4754273.1"/>
    <property type="molecule type" value="Genomic_DNA"/>
</dbReference>
<evidence type="ECO:0000256" key="8">
    <source>
        <dbReference type="ARBA" id="ARBA00022801"/>
    </source>
</evidence>
<keyword evidence="18" id="KW-1185">Reference proteome</keyword>
<dbReference type="InterPro" id="IPR056244">
    <property type="entry name" value="RRM_DEAH11/12"/>
</dbReference>
<dbReference type="InterPro" id="IPR007502">
    <property type="entry name" value="Helicase-assoc_dom"/>
</dbReference>
<feature type="domain" description="Helicase ATP-binding" evidence="14">
    <location>
        <begin position="291"/>
        <end position="454"/>
    </location>
</feature>
<dbReference type="GO" id="GO:0016787">
    <property type="term" value="F:hydrolase activity"/>
    <property type="evidence" value="ECO:0007669"/>
    <property type="project" value="UniProtKB-KW"/>
</dbReference>
<dbReference type="SUPFAM" id="SSF54928">
    <property type="entry name" value="RNA-binding domain, RBD"/>
    <property type="match status" value="1"/>
</dbReference>
<dbReference type="Pfam" id="PF24475">
    <property type="entry name" value="RBD_DEAH11"/>
    <property type="match status" value="1"/>
</dbReference>
<dbReference type="GO" id="GO:0016740">
    <property type="term" value="F:transferase activity"/>
    <property type="evidence" value="ECO:0007669"/>
    <property type="project" value="UniProtKB-KW"/>
</dbReference>
<dbReference type="PANTHER" id="PTHR18934:SF81">
    <property type="entry name" value="ATP-DEPENDENT RNA HELICASE DEAH11, CHLOROPLASTIC-RELATED"/>
    <property type="match status" value="1"/>
</dbReference>
<dbReference type="Gene3D" id="1.20.120.1080">
    <property type="match status" value="1"/>
</dbReference>
<dbReference type="Pfam" id="PF00271">
    <property type="entry name" value="Helicase_C"/>
    <property type="match status" value="1"/>
</dbReference>
<evidence type="ECO:0000256" key="13">
    <source>
        <dbReference type="SAM" id="MobiDB-lite"/>
    </source>
</evidence>
<dbReference type="FunFam" id="3.40.50.300:FF:002114">
    <property type="entry name" value="ATP-dependent RNA helicase DEAH12 chloroplastic"/>
    <property type="match status" value="1"/>
</dbReference>
<dbReference type="Gene3D" id="3.40.50.300">
    <property type="entry name" value="P-loop containing nucleotide triphosphate hydrolases"/>
    <property type="match status" value="2"/>
</dbReference>
<evidence type="ECO:0000256" key="10">
    <source>
        <dbReference type="ARBA" id="ARBA00022833"/>
    </source>
</evidence>
<keyword evidence="10" id="KW-0862">Zinc</keyword>
<dbReference type="CDD" id="cd17917">
    <property type="entry name" value="DEXHc_RHA-like"/>
    <property type="match status" value="1"/>
</dbReference>
<reference evidence="17 18" key="1">
    <citation type="journal article" date="2023" name="Hortic Res">
        <title>Pangenome of water caltrop reveals structural variations and asymmetric subgenome divergence after allopolyploidization.</title>
        <authorList>
            <person name="Zhang X."/>
            <person name="Chen Y."/>
            <person name="Wang L."/>
            <person name="Yuan Y."/>
            <person name="Fang M."/>
            <person name="Shi L."/>
            <person name="Lu R."/>
            <person name="Comes H.P."/>
            <person name="Ma Y."/>
            <person name="Chen Y."/>
            <person name="Huang G."/>
            <person name="Zhou Y."/>
            <person name="Zheng Z."/>
            <person name="Qiu Y."/>
        </authorList>
    </citation>
    <scope>NUCLEOTIDE SEQUENCE [LARGE SCALE GENOMIC DNA]</scope>
    <source>
        <tissue evidence="17">Roots</tissue>
    </source>
</reference>
<dbReference type="PROSITE" id="PS00518">
    <property type="entry name" value="ZF_RING_1"/>
    <property type="match status" value="1"/>
</dbReference>
<dbReference type="Pfam" id="PF24641">
    <property type="entry name" value="KH_DEAH11_2nd"/>
    <property type="match status" value="1"/>
</dbReference>
<dbReference type="InterPro" id="IPR017907">
    <property type="entry name" value="Znf_RING_CS"/>
</dbReference>
<dbReference type="InterPro" id="IPR002867">
    <property type="entry name" value="IBR_dom"/>
</dbReference>
<dbReference type="Pfam" id="PF07717">
    <property type="entry name" value="OB_NTP_bind"/>
    <property type="match status" value="1"/>
</dbReference>
<dbReference type="CDD" id="cd18791">
    <property type="entry name" value="SF2_C_RHA"/>
    <property type="match status" value="1"/>
</dbReference>
<evidence type="ECO:0000256" key="2">
    <source>
        <dbReference type="ARBA" id="ARBA00022679"/>
    </source>
</evidence>
<evidence type="ECO:0000256" key="7">
    <source>
        <dbReference type="ARBA" id="ARBA00022786"/>
    </source>
</evidence>
<dbReference type="Pfam" id="PF00270">
    <property type="entry name" value="DEAD"/>
    <property type="match status" value="1"/>
</dbReference>
<evidence type="ECO:0000256" key="4">
    <source>
        <dbReference type="ARBA" id="ARBA00022737"/>
    </source>
</evidence>
<dbReference type="CDD" id="cd22585">
    <property type="entry name" value="Rcat_RBR_DEAH12-like"/>
    <property type="match status" value="1"/>
</dbReference>
<dbReference type="SUPFAM" id="SSF57850">
    <property type="entry name" value="RING/U-box"/>
    <property type="match status" value="3"/>
</dbReference>
<dbReference type="PROSITE" id="PS00690">
    <property type="entry name" value="DEAH_ATP_HELICASE"/>
    <property type="match status" value="1"/>
</dbReference>
<dbReference type="InterPro" id="IPR002464">
    <property type="entry name" value="DNA/RNA_helicase_DEAH_CS"/>
</dbReference>
<evidence type="ECO:0000313" key="17">
    <source>
        <dbReference type="EMBL" id="KAK4754273.1"/>
    </source>
</evidence>
<dbReference type="Pfam" id="PF01485">
    <property type="entry name" value="IBR"/>
    <property type="match status" value="1"/>
</dbReference>
<dbReference type="Pfam" id="PF24471">
    <property type="entry name" value="KH_DEAH11"/>
    <property type="match status" value="1"/>
</dbReference>
<dbReference type="GO" id="GO:0003724">
    <property type="term" value="F:RNA helicase activity"/>
    <property type="evidence" value="ECO:0007669"/>
    <property type="project" value="UniProtKB-EC"/>
</dbReference>
<keyword evidence="6" id="KW-0863">Zinc-finger</keyword>
<dbReference type="InterPro" id="IPR027417">
    <property type="entry name" value="P-loop_NTPase"/>
</dbReference>
<dbReference type="PROSITE" id="PS51192">
    <property type="entry name" value="HELICASE_ATP_BIND_1"/>
    <property type="match status" value="1"/>
</dbReference>
<evidence type="ECO:0000313" key="18">
    <source>
        <dbReference type="Proteomes" id="UP001345219"/>
    </source>
</evidence>
<gene>
    <name evidence="17" type="ORF">SAY87_002377</name>
</gene>
<name>A0AAN7JTZ8_9MYRT</name>
<dbReference type="PROSITE" id="PS00028">
    <property type="entry name" value="ZINC_FINGER_C2H2_1"/>
    <property type="match status" value="1"/>
</dbReference>
<keyword evidence="4" id="KW-0677">Repeat</keyword>
<dbReference type="InterPro" id="IPR013083">
    <property type="entry name" value="Znf_RING/FYVE/PHD"/>
</dbReference>